<feature type="chain" id="PRO_5034481906" evidence="1">
    <location>
        <begin position="20"/>
        <end position="168"/>
    </location>
</feature>
<reference evidence="2" key="1">
    <citation type="submission" date="2021-05" db="EMBL/GenBank/DDBJ databases">
        <authorList>
            <person name="Alioto T."/>
            <person name="Alioto T."/>
            <person name="Gomez Garrido J."/>
        </authorList>
    </citation>
    <scope>NUCLEOTIDE SEQUENCE</scope>
</reference>
<protein>
    <submittedName>
        <fullName evidence="2">(northern house mosquito) hypothetical protein</fullName>
    </submittedName>
</protein>
<name>A0A8D8JEU0_CULPI</name>
<feature type="signal peptide" evidence="1">
    <location>
        <begin position="1"/>
        <end position="19"/>
    </location>
</feature>
<evidence type="ECO:0000256" key="1">
    <source>
        <dbReference type="SAM" id="SignalP"/>
    </source>
</evidence>
<proteinExistence type="predicted"/>
<keyword evidence="1" id="KW-0732">Signal</keyword>
<sequence>MSPERSVITLLCLVNAAVSSISFYQEQLNSLSRDVTVQLGHFRDSHYSMISSFVRHSLDSIGCHTAQGRARTAESLEYILSFGESCCVEQALAEQMLYAQMMGKDLSGCAERAYDSVSEDTLADFRQLTASVQLAAVLALNQGMVAFEVESTEEYREQYLREELYFFR</sequence>
<organism evidence="2">
    <name type="scientific">Culex pipiens</name>
    <name type="common">House mosquito</name>
    <dbReference type="NCBI Taxonomy" id="7175"/>
    <lineage>
        <taxon>Eukaryota</taxon>
        <taxon>Metazoa</taxon>
        <taxon>Ecdysozoa</taxon>
        <taxon>Arthropoda</taxon>
        <taxon>Hexapoda</taxon>
        <taxon>Insecta</taxon>
        <taxon>Pterygota</taxon>
        <taxon>Neoptera</taxon>
        <taxon>Endopterygota</taxon>
        <taxon>Diptera</taxon>
        <taxon>Nematocera</taxon>
        <taxon>Culicoidea</taxon>
        <taxon>Culicidae</taxon>
        <taxon>Culicinae</taxon>
        <taxon>Culicini</taxon>
        <taxon>Culex</taxon>
        <taxon>Culex</taxon>
    </lineage>
</organism>
<evidence type="ECO:0000313" key="2">
    <source>
        <dbReference type="EMBL" id="CAG6569343.1"/>
    </source>
</evidence>
<dbReference type="EMBL" id="HBUE01281580">
    <property type="protein sequence ID" value="CAG6569343.1"/>
    <property type="molecule type" value="Transcribed_RNA"/>
</dbReference>
<accession>A0A8D8JEU0</accession>
<dbReference type="AlphaFoldDB" id="A0A8D8JEU0"/>